<dbReference type="AlphaFoldDB" id="A0A9J6P4Q6"/>
<dbReference type="EMBL" id="JAGSOJ010000004">
    <property type="protein sequence ID" value="MCM1991695.1"/>
    <property type="molecule type" value="Genomic_DNA"/>
</dbReference>
<dbReference type="PANTHER" id="PTHR45138">
    <property type="entry name" value="REGULATORY COMPONENTS OF SENSORY TRANSDUCTION SYSTEM"/>
    <property type="match status" value="1"/>
</dbReference>
<dbReference type="InterPro" id="IPR000160">
    <property type="entry name" value="GGDEF_dom"/>
</dbReference>
<proteinExistence type="predicted"/>
<dbReference type="GO" id="GO:0005886">
    <property type="term" value="C:plasma membrane"/>
    <property type="evidence" value="ECO:0007669"/>
    <property type="project" value="TreeGrafter"/>
</dbReference>
<evidence type="ECO:0000256" key="1">
    <source>
        <dbReference type="SAM" id="Phobius"/>
    </source>
</evidence>
<name>A0A9J6P4Q6_9CLOT</name>
<keyword evidence="4" id="KW-1185">Reference proteome</keyword>
<protein>
    <submittedName>
        <fullName evidence="3">GGDEF domain-containing protein</fullName>
    </submittedName>
</protein>
<dbReference type="InterPro" id="IPR050469">
    <property type="entry name" value="Diguanylate_Cyclase"/>
</dbReference>
<keyword evidence="1" id="KW-0472">Membrane</keyword>
<accession>A0A9J6P4Q6</accession>
<dbReference type="SMART" id="SM00267">
    <property type="entry name" value="GGDEF"/>
    <property type="match status" value="1"/>
</dbReference>
<feature type="transmembrane region" description="Helical" evidence="1">
    <location>
        <begin position="174"/>
        <end position="192"/>
    </location>
</feature>
<feature type="transmembrane region" description="Helical" evidence="1">
    <location>
        <begin position="99"/>
        <end position="120"/>
    </location>
</feature>
<dbReference type="GO" id="GO:0043709">
    <property type="term" value="P:cell adhesion involved in single-species biofilm formation"/>
    <property type="evidence" value="ECO:0007669"/>
    <property type="project" value="TreeGrafter"/>
</dbReference>
<feature type="transmembrane region" description="Helical" evidence="1">
    <location>
        <begin position="67"/>
        <end position="87"/>
    </location>
</feature>
<dbReference type="RefSeq" id="WP_250860838.1">
    <property type="nucleotide sequence ID" value="NZ_JAGSOJ010000004.1"/>
</dbReference>
<dbReference type="InterPro" id="IPR043128">
    <property type="entry name" value="Rev_trsase/Diguanyl_cyclase"/>
</dbReference>
<evidence type="ECO:0000259" key="2">
    <source>
        <dbReference type="PROSITE" id="PS50887"/>
    </source>
</evidence>
<dbReference type="FunFam" id="3.30.70.270:FF:000001">
    <property type="entry name" value="Diguanylate cyclase domain protein"/>
    <property type="match status" value="1"/>
</dbReference>
<sequence length="387" mass="44675">MILQKLKKFILISAPDKYKEEFRRENFEINLARGKTISKVYIIMEIIMLLMSIIDMGNQVFKVHNMSYTVMYGLMIISMIVFLNVFQKVENNKIKSTKMMRTLEITFLVFLVLWGAGISIIDQLHYGQVIVYIAGIIFIAVAVYLEPIFVLIIYIFVHTVFIVGLFYVQKCNNILFGNIINSSSVLVISWYISRMLFKNRVKEFSNRKIIEQQNKELERLSYTDALTGIYNRYKFDEVLENAWEESLVQKKPVSMILLDIDSFKQYNDNYGHQAGDESLKEVAKVISQYSKKIEAIASRYGGEEFAIILPNTNREEVYLFAEEIRKKIEALAISHEYSTVSKYITVSLGTNTVIPCGKLSIKNFIYAADKALYQAKGKKRNNVVSIG</sequence>
<dbReference type="InterPro" id="IPR029787">
    <property type="entry name" value="Nucleotide_cyclase"/>
</dbReference>
<feature type="transmembrane region" description="Helical" evidence="1">
    <location>
        <begin position="151"/>
        <end position="168"/>
    </location>
</feature>
<organism evidence="3 4">
    <name type="scientific">Oceanirhabdus seepicola</name>
    <dbReference type="NCBI Taxonomy" id="2828781"/>
    <lineage>
        <taxon>Bacteria</taxon>
        <taxon>Bacillati</taxon>
        <taxon>Bacillota</taxon>
        <taxon>Clostridia</taxon>
        <taxon>Eubacteriales</taxon>
        <taxon>Clostridiaceae</taxon>
        <taxon>Oceanirhabdus</taxon>
    </lineage>
</organism>
<dbReference type="Proteomes" id="UP001056429">
    <property type="component" value="Unassembled WGS sequence"/>
</dbReference>
<keyword evidence="1" id="KW-1133">Transmembrane helix</keyword>
<dbReference type="Pfam" id="PF00990">
    <property type="entry name" value="GGDEF"/>
    <property type="match status" value="1"/>
</dbReference>
<dbReference type="PANTHER" id="PTHR45138:SF9">
    <property type="entry name" value="DIGUANYLATE CYCLASE DGCM-RELATED"/>
    <property type="match status" value="1"/>
</dbReference>
<dbReference type="SUPFAM" id="SSF55073">
    <property type="entry name" value="Nucleotide cyclase"/>
    <property type="match status" value="1"/>
</dbReference>
<reference evidence="3" key="2">
    <citation type="submission" date="2021-04" db="EMBL/GenBank/DDBJ databases">
        <authorList>
            <person name="Dong X."/>
        </authorList>
    </citation>
    <scope>NUCLEOTIDE SEQUENCE</scope>
    <source>
        <strain evidence="3">ZWT</strain>
    </source>
</reference>
<dbReference type="Gene3D" id="3.30.70.270">
    <property type="match status" value="1"/>
</dbReference>
<evidence type="ECO:0000313" key="3">
    <source>
        <dbReference type="EMBL" id="MCM1991695.1"/>
    </source>
</evidence>
<feature type="transmembrane region" description="Helical" evidence="1">
    <location>
        <begin position="126"/>
        <end position="144"/>
    </location>
</feature>
<dbReference type="PROSITE" id="PS50887">
    <property type="entry name" value="GGDEF"/>
    <property type="match status" value="1"/>
</dbReference>
<comment type="caution">
    <text evidence="3">The sequence shown here is derived from an EMBL/GenBank/DDBJ whole genome shotgun (WGS) entry which is preliminary data.</text>
</comment>
<dbReference type="NCBIfam" id="TIGR00254">
    <property type="entry name" value="GGDEF"/>
    <property type="match status" value="1"/>
</dbReference>
<feature type="domain" description="GGDEF" evidence="2">
    <location>
        <begin position="251"/>
        <end position="387"/>
    </location>
</feature>
<gene>
    <name evidence="3" type="ORF">KDK92_18310</name>
</gene>
<dbReference type="GO" id="GO:1902201">
    <property type="term" value="P:negative regulation of bacterial-type flagellum-dependent cell motility"/>
    <property type="evidence" value="ECO:0007669"/>
    <property type="project" value="TreeGrafter"/>
</dbReference>
<reference evidence="3" key="1">
    <citation type="journal article" date="2021" name="mSystems">
        <title>Bacteria and Archaea Synergistically Convert Glycine Betaine to Biogenic Methane in the Formosa Cold Seep of the South China Sea.</title>
        <authorList>
            <person name="Li L."/>
            <person name="Zhang W."/>
            <person name="Zhang S."/>
            <person name="Song L."/>
            <person name="Sun Q."/>
            <person name="Zhang H."/>
            <person name="Xiang H."/>
            <person name="Dong X."/>
        </authorList>
    </citation>
    <scope>NUCLEOTIDE SEQUENCE</scope>
    <source>
        <strain evidence="3">ZWT</strain>
    </source>
</reference>
<dbReference type="GO" id="GO:0052621">
    <property type="term" value="F:diguanylate cyclase activity"/>
    <property type="evidence" value="ECO:0007669"/>
    <property type="project" value="TreeGrafter"/>
</dbReference>
<dbReference type="CDD" id="cd01949">
    <property type="entry name" value="GGDEF"/>
    <property type="match status" value="1"/>
</dbReference>
<feature type="transmembrane region" description="Helical" evidence="1">
    <location>
        <begin position="40"/>
        <end position="61"/>
    </location>
</feature>
<keyword evidence="1" id="KW-0812">Transmembrane</keyword>
<evidence type="ECO:0000313" key="4">
    <source>
        <dbReference type="Proteomes" id="UP001056429"/>
    </source>
</evidence>